<reference evidence="3" key="1">
    <citation type="submission" date="2016-10" db="EMBL/GenBank/DDBJ databases">
        <authorList>
            <person name="Varghese N."/>
            <person name="Submissions S."/>
        </authorList>
    </citation>
    <scope>NUCLEOTIDE SEQUENCE [LARGE SCALE GENOMIC DNA]</scope>
    <source>
        <strain evidence="3">DSM 23317</strain>
    </source>
</reference>
<accession>A0A1G8NL01</accession>
<proteinExistence type="predicted"/>
<dbReference type="RefSeq" id="WP_090363044.1">
    <property type="nucleotide sequence ID" value="NZ_FNEM01000003.1"/>
</dbReference>
<dbReference type="SUPFAM" id="SSF55729">
    <property type="entry name" value="Acyl-CoA N-acyltransferases (Nat)"/>
    <property type="match status" value="1"/>
</dbReference>
<sequence length="144" mass="15868">MDSLQFTQVAPPNDGEIAALKQGLTGFNDAVTGSLQHEKIACFIKNSSDDIVGGIAGEVKLGWLHVDGIWVQECQRRQGAGSRLLAQLEGYAHAKGAHGIHIKTTNFMALEFYQQHSYEVFAKLEDMPPGYVSFFLKKELNAQM</sequence>
<protein>
    <submittedName>
        <fullName evidence="2">Acetyltransferase (GNAT) family protein</fullName>
    </submittedName>
</protein>
<dbReference type="OrthoDB" id="9787920at2"/>
<dbReference type="GO" id="GO:0016747">
    <property type="term" value="F:acyltransferase activity, transferring groups other than amino-acyl groups"/>
    <property type="evidence" value="ECO:0007669"/>
    <property type="project" value="InterPro"/>
</dbReference>
<feature type="domain" description="N-acetyltransferase" evidence="1">
    <location>
        <begin position="4"/>
        <end position="141"/>
    </location>
</feature>
<keyword evidence="2" id="KW-0808">Transferase</keyword>
<evidence type="ECO:0000259" key="1">
    <source>
        <dbReference type="PROSITE" id="PS51186"/>
    </source>
</evidence>
<dbReference type="EMBL" id="FNEM01000003">
    <property type="protein sequence ID" value="SDI80832.1"/>
    <property type="molecule type" value="Genomic_DNA"/>
</dbReference>
<organism evidence="2 3">
    <name type="scientific">Ferrimonas sediminum</name>
    <dbReference type="NCBI Taxonomy" id="718193"/>
    <lineage>
        <taxon>Bacteria</taxon>
        <taxon>Pseudomonadati</taxon>
        <taxon>Pseudomonadota</taxon>
        <taxon>Gammaproteobacteria</taxon>
        <taxon>Alteromonadales</taxon>
        <taxon>Ferrimonadaceae</taxon>
        <taxon>Ferrimonas</taxon>
    </lineage>
</organism>
<dbReference type="InterPro" id="IPR000182">
    <property type="entry name" value="GNAT_dom"/>
</dbReference>
<dbReference type="PROSITE" id="PS51186">
    <property type="entry name" value="GNAT"/>
    <property type="match status" value="1"/>
</dbReference>
<dbReference type="AlphaFoldDB" id="A0A1G8NL01"/>
<dbReference type="CDD" id="cd04301">
    <property type="entry name" value="NAT_SF"/>
    <property type="match status" value="1"/>
</dbReference>
<evidence type="ECO:0000313" key="3">
    <source>
        <dbReference type="Proteomes" id="UP000199527"/>
    </source>
</evidence>
<dbReference type="Pfam" id="PF00583">
    <property type="entry name" value="Acetyltransf_1"/>
    <property type="match status" value="1"/>
</dbReference>
<gene>
    <name evidence="2" type="ORF">SAMN04488540_103157</name>
</gene>
<dbReference type="InterPro" id="IPR016181">
    <property type="entry name" value="Acyl_CoA_acyltransferase"/>
</dbReference>
<dbReference type="Gene3D" id="3.40.630.30">
    <property type="match status" value="1"/>
</dbReference>
<name>A0A1G8NL01_9GAMM</name>
<evidence type="ECO:0000313" key="2">
    <source>
        <dbReference type="EMBL" id="SDI80832.1"/>
    </source>
</evidence>
<keyword evidence="3" id="KW-1185">Reference proteome</keyword>
<dbReference type="Proteomes" id="UP000199527">
    <property type="component" value="Unassembled WGS sequence"/>
</dbReference>